<organism evidence="1 2">
    <name type="scientific">Rangifer tarandus platyrhynchus</name>
    <name type="common">Svalbard reindeer</name>
    <dbReference type="NCBI Taxonomy" id="3082113"/>
    <lineage>
        <taxon>Eukaryota</taxon>
        <taxon>Metazoa</taxon>
        <taxon>Chordata</taxon>
        <taxon>Craniata</taxon>
        <taxon>Vertebrata</taxon>
        <taxon>Euteleostomi</taxon>
        <taxon>Mammalia</taxon>
        <taxon>Eutheria</taxon>
        <taxon>Laurasiatheria</taxon>
        <taxon>Artiodactyla</taxon>
        <taxon>Ruminantia</taxon>
        <taxon>Pecora</taxon>
        <taxon>Cervidae</taxon>
        <taxon>Odocoileinae</taxon>
        <taxon>Rangifer</taxon>
    </lineage>
</organism>
<evidence type="ECO:0000313" key="1">
    <source>
        <dbReference type="EMBL" id="CAN0366030.1"/>
    </source>
</evidence>
<sequence>MGVEEEECVPEAPAQLEAMWPLWILGQENKRTSNHGEEGETQSIWLCKLQLPGKEFHGGAEPPDSRVLNPKSSQLSKIRQPESSGAHRTERPPKTCTPVQRSSDRA</sequence>
<dbReference type="EMBL" id="OX596111">
    <property type="protein sequence ID" value="CAN0366030.1"/>
    <property type="molecule type" value="Genomic_DNA"/>
</dbReference>
<reference evidence="1" key="1">
    <citation type="submission" date="2023-05" db="EMBL/GenBank/DDBJ databases">
        <authorList>
            <consortium name="ELIXIR-Norway"/>
        </authorList>
    </citation>
    <scope>NUCLEOTIDE SEQUENCE</scope>
</reference>
<evidence type="ECO:0000313" key="2">
    <source>
        <dbReference type="Proteomes" id="UP001162501"/>
    </source>
</evidence>
<proteinExistence type="predicted"/>
<name>A0AC59ZCP9_RANTA</name>
<gene>
    <name evidence="1" type="ORF">MRATA1EN22A_LOCUS16639</name>
</gene>
<protein>
    <submittedName>
        <fullName evidence="1">Uncharacterized protein</fullName>
    </submittedName>
</protein>
<dbReference type="Proteomes" id="UP001162501">
    <property type="component" value="Chromosome 27"/>
</dbReference>
<reference evidence="1" key="2">
    <citation type="submission" date="2025-03" db="EMBL/GenBank/DDBJ databases">
        <authorList>
            <consortium name="ELIXIR-Norway"/>
            <consortium name="Elixir Norway"/>
        </authorList>
    </citation>
    <scope>NUCLEOTIDE SEQUENCE</scope>
</reference>
<accession>A0AC59ZCP9</accession>